<name>A0A923LMG3_9FIRM</name>
<evidence type="ECO:0008006" key="3">
    <source>
        <dbReference type="Google" id="ProtNLM"/>
    </source>
</evidence>
<evidence type="ECO:0000313" key="2">
    <source>
        <dbReference type="Proteomes" id="UP000652477"/>
    </source>
</evidence>
<gene>
    <name evidence="1" type="ORF">H8S37_16910</name>
</gene>
<sequence>MSDNRLLQDVARKLKEKNPAVLRMLMGFDGFVDEVVHVVGKRYDNERYERLNYMEEYGQKICDAAGLSFNIEMLPVQRKLGGNGPIMANSLAAHGCDITYIGALGKEYVHPVFHELTQKVKAVSISNPGYTDAIEFLDGKIISCKLEPLKDVNWENIKEKIGVKALAKLMDESNLIGFENWTLVVGTSDIWKHIICEVIPEMETQDRKTLFVDLADPEKRDKKDILEALKYLEQFETKFETILGLNEKEAYEIAELFGKEKAQFADVLETVTFLWENIHISAVVVHPVKQACVAGKEGQFLVDGPYCESPKLTTGAGDNFNAGFVLGRMLGLGYEEALITGVANSGFYVRNARSASYEELQKFIADWSRMKEAL</sequence>
<reference evidence="1" key="1">
    <citation type="submission" date="2020-08" db="EMBL/GenBank/DDBJ databases">
        <title>Genome public.</title>
        <authorList>
            <person name="Liu C."/>
            <person name="Sun Q."/>
        </authorList>
    </citation>
    <scope>NUCLEOTIDE SEQUENCE</scope>
    <source>
        <strain evidence="1">NSJ-55</strain>
    </source>
</reference>
<dbReference type="Pfam" id="PF25270">
    <property type="entry name" value="Khk"/>
    <property type="match status" value="1"/>
</dbReference>
<protein>
    <recommendedName>
        <fullName evidence="3">Carbohydrate kinase family protein</fullName>
    </recommendedName>
</protein>
<proteinExistence type="predicted"/>
<dbReference type="InterPro" id="IPR057621">
    <property type="entry name" value="Khk_prokaryotic"/>
</dbReference>
<dbReference type="AlphaFoldDB" id="A0A923LMG3"/>
<dbReference type="RefSeq" id="WP_186877247.1">
    <property type="nucleotide sequence ID" value="NZ_JACOPF010000006.1"/>
</dbReference>
<keyword evidence="2" id="KW-1185">Reference proteome</keyword>
<comment type="caution">
    <text evidence="1">The sequence shown here is derived from an EMBL/GenBank/DDBJ whole genome shotgun (WGS) entry which is preliminary data.</text>
</comment>
<dbReference type="InterPro" id="IPR029056">
    <property type="entry name" value="Ribokinase-like"/>
</dbReference>
<organism evidence="1 2">
    <name type="scientific">Mediterraneibacter hominis</name>
    <dbReference type="NCBI Taxonomy" id="2763054"/>
    <lineage>
        <taxon>Bacteria</taxon>
        <taxon>Bacillati</taxon>
        <taxon>Bacillota</taxon>
        <taxon>Clostridia</taxon>
        <taxon>Lachnospirales</taxon>
        <taxon>Lachnospiraceae</taxon>
        <taxon>Mediterraneibacter</taxon>
    </lineage>
</organism>
<dbReference type="Gene3D" id="3.40.1190.20">
    <property type="match status" value="1"/>
</dbReference>
<evidence type="ECO:0000313" key="1">
    <source>
        <dbReference type="EMBL" id="MBC5690594.1"/>
    </source>
</evidence>
<accession>A0A923LMG3</accession>
<dbReference type="EMBL" id="JACOPF010000006">
    <property type="protein sequence ID" value="MBC5690594.1"/>
    <property type="molecule type" value="Genomic_DNA"/>
</dbReference>
<dbReference type="Proteomes" id="UP000652477">
    <property type="component" value="Unassembled WGS sequence"/>
</dbReference>
<dbReference type="SUPFAM" id="SSF53613">
    <property type="entry name" value="Ribokinase-like"/>
    <property type="match status" value="2"/>
</dbReference>